<name>A0A5P3MSB2_NEIAN</name>
<sequence>MPCRTMSTVCGFAALSHSYFIRLYLCRLQNAVFDPITVNAVFCRRHRCFCMWKSGINPRNRRQHGRCRRR</sequence>
<gene>
    <name evidence="1" type="ORF">D0T90_03485</name>
</gene>
<protein>
    <submittedName>
        <fullName evidence="1">Uncharacterized protein</fullName>
    </submittedName>
</protein>
<reference evidence="1 2" key="1">
    <citation type="submission" date="2018-08" db="EMBL/GenBank/DDBJ databases">
        <title>Neisseria animalis ATCC 49930 complete genome.</title>
        <authorList>
            <person name="Veseli I.A."/>
            <person name="Mascarenhas dos Santos A.C."/>
            <person name="Buttler R."/>
            <person name="Pombert J.-F."/>
        </authorList>
    </citation>
    <scope>NUCLEOTIDE SEQUENCE [LARGE SCALE GENOMIC DNA]</scope>
    <source>
        <strain evidence="1 2">ATCC 49930</strain>
    </source>
</reference>
<dbReference type="KEGG" id="naq:D0T90_03485"/>
<dbReference type="EMBL" id="CP031699">
    <property type="protein sequence ID" value="QEY23681.1"/>
    <property type="molecule type" value="Genomic_DNA"/>
</dbReference>
<proteinExistence type="predicted"/>
<dbReference type="Proteomes" id="UP000325536">
    <property type="component" value="Chromosome"/>
</dbReference>
<evidence type="ECO:0000313" key="2">
    <source>
        <dbReference type="Proteomes" id="UP000325536"/>
    </source>
</evidence>
<dbReference type="AlphaFoldDB" id="A0A5P3MSB2"/>
<keyword evidence="2" id="KW-1185">Reference proteome</keyword>
<evidence type="ECO:0000313" key="1">
    <source>
        <dbReference type="EMBL" id="QEY23681.1"/>
    </source>
</evidence>
<accession>A0A5P3MSB2</accession>
<organism evidence="1 2">
    <name type="scientific">Neisseria animalis</name>
    <dbReference type="NCBI Taxonomy" id="492"/>
    <lineage>
        <taxon>Bacteria</taxon>
        <taxon>Pseudomonadati</taxon>
        <taxon>Pseudomonadota</taxon>
        <taxon>Betaproteobacteria</taxon>
        <taxon>Neisseriales</taxon>
        <taxon>Neisseriaceae</taxon>
        <taxon>Neisseria</taxon>
    </lineage>
</organism>